<feature type="region of interest" description="Disordered" evidence="9">
    <location>
        <begin position="176"/>
        <end position="209"/>
    </location>
</feature>
<gene>
    <name evidence="11" type="ORF">FHU36_000625</name>
</gene>
<dbReference type="GO" id="GO:0004519">
    <property type="term" value="F:endonuclease activity"/>
    <property type="evidence" value="ECO:0007669"/>
    <property type="project" value="UniProtKB-KW"/>
</dbReference>
<comment type="cofactor">
    <cofactor evidence="2">
        <name>Mg(2+)</name>
        <dbReference type="ChEBI" id="CHEBI:18420"/>
    </cofactor>
</comment>
<dbReference type="EMBL" id="JACHJB010000001">
    <property type="protein sequence ID" value="MBB6344116.1"/>
    <property type="molecule type" value="Genomic_DNA"/>
</dbReference>
<evidence type="ECO:0000256" key="8">
    <source>
        <dbReference type="ARBA" id="ARBA00023204"/>
    </source>
</evidence>
<evidence type="ECO:0000256" key="3">
    <source>
        <dbReference type="ARBA" id="ARBA00022722"/>
    </source>
</evidence>
<evidence type="ECO:0000259" key="10">
    <source>
        <dbReference type="Pfam" id="PF03372"/>
    </source>
</evidence>
<accession>A0A7X0BXU6</accession>
<keyword evidence="5" id="KW-0227">DNA damage</keyword>
<dbReference type="InterPro" id="IPR051547">
    <property type="entry name" value="TDP2-like"/>
</dbReference>
<keyword evidence="12" id="KW-1185">Reference proteome</keyword>
<evidence type="ECO:0000256" key="6">
    <source>
        <dbReference type="ARBA" id="ARBA00022801"/>
    </source>
</evidence>
<evidence type="ECO:0000256" key="4">
    <source>
        <dbReference type="ARBA" id="ARBA00022723"/>
    </source>
</evidence>
<keyword evidence="7" id="KW-0460">Magnesium</keyword>
<dbReference type="PANTHER" id="PTHR15822:SF4">
    <property type="entry name" value="TYROSYL-DNA PHOSPHODIESTERASE 2"/>
    <property type="match status" value="1"/>
</dbReference>
<protein>
    <submittedName>
        <fullName evidence="11">Endonuclease/exonuclease/phosphatase family metal-dependent hydrolase</fullName>
    </submittedName>
</protein>
<keyword evidence="4" id="KW-0479">Metal-binding</keyword>
<evidence type="ECO:0000256" key="2">
    <source>
        <dbReference type="ARBA" id="ARBA00001946"/>
    </source>
</evidence>
<sequence>MTVVRVATYNVRGMKDSVPALVRVITALRADVLCLQEAPGPLHLRGGRAALARACGMRVAAAARLGGVAVLAGPRCRVLHAEGHVLRFFAGLQVRALAVAVVEAGGARLAVGSVHLDLHGAARLRHASEIMAVMRRVSAAHDAAVVLGGDINEQPHQPTWRYLAAQLLDCHPAAARGGPVPAPAGAHPADSGDGHPVGAPGDGHTFPARNPRMRIDALFAGPGTRVVSCVGAGGAGVSGDDPAAASDHLPVVAELGVGG</sequence>
<dbReference type="RefSeq" id="WP_185082291.1">
    <property type="nucleotide sequence ID" value="NZ_JACHJB010000001.1"/>
</dbReference>
<evidence type="ECO:0000313" key="12">
    <source>
        <dbReference type="Proteomes" id="UP000583800"/>
    </source>
</evidence>
<dbReference type="AlphaFoldDB" id="A0A7X0BXU6"/>
<dbReference type="GO" id="GO:0004527">
    <property type="term" value="F:exonuclease activity"/>
    <property type="evidence" value="ECO:0007669"/>
    <property type="project" value="UniProtKB-KW"/>
</dbReference>
<keyword evidence="8" id="KW-0234">DNA repair</keyword>
<keyword evidence="6 11" id="KW-0378">Hydrolase</keyword>
<comment type="cofactor">
    <cofactor evidence="1">
        <name>Mn(2+)</name>
        <dbReference type="ChEBI" id="CHEBI:29035"/>
    </cofactor>
</comment>
<dbReference type="InterPro" id="IPR036691">
    <property type="entry name" value="Endo/exonu/phosph_ase_sf"/>
</dbReference>
<reference evidence="11 12" key="1">
    <citation type="submission" date="2020-08" db="EMBL/GenBank/DDBJ databases">
        <title>Sequencing the genomes of 1000 actinobacteria strains.</title>
        <authorList>
            <person name="Klenk H.-P."/>
        </authorList>
    </citation>
    <scope>NUCLEOTIDE SEQUENCE [LARGE SCALE GENOMIC DNA]</scope>
    <source>
        <strain evidence="11 12">DSM 45913</strain>
    </source>
</reference>
<evidence type="ECO:0000256" key="9">
    <source>
        <dbReference type="SAM" id="MobiDB-lite"/>
    </source>
</evidence>
<feature type="domain" description="Endonuclease/exonuclease/phosphatase" evidence="10">
    <location>
        <begin position="7"/>
        <end position="248"/>
    </location>
</feature>
<keyword evidence="11" id="KW-0269">Exonuclease</keyword>
<evidence type="ECO:0000256" key="5">
    <source>
        <dbReference type="ARBA" id="ARBA00022763"/>
    </source>
</evidence>
<dbReference type="GO" id="GO:0006281">
    <property type="term" value="P:DNA repair"/>
    <property type="evidence" value="ECO:0007669"/>
    <property type="project" value="UniProtKB-KW"/>
</dbReference>
<feature type="compositionally biased region" description="Low complexity" evidence="9">
    <location>
        <begin position="176"/>
        <end position="189"/>
    </location>
</feature>
<dbReference type="SUPFAM" id="SSF56219">
    <property type="entry name" value="DNase I-like"/>
    <property type="match status" value="1"/>
</dbReference>
<dbReference type="InterPro" id="IPR005135">
    <property type="entry name" value="Endo/exonuclease/phosphatase"/>
</dbReference>
<organism evidence="11 12">
    <name type="scientific">Nonomuraea muscovyensis</name>
    <dbReference type="NCBI Taxonomy" id="1124761"/>
    <lineage>
        <taxon>Bacteria</taxon>
        <taxon>Bacillati</taxon>
        <taxon>Actinomycetota</taxon>
        <taxon>Actinomycetes</taxon>
        <taxon>Streptosporangiales</taxon>
        <taxon>Streptosporangiaceae</taxon>
        <taxon>Nonomuraea</taxon>
    </lineage>
</organism>
<dbReference type="Gene3D" id="3.60.10.10">
    <property type="entry name" value="Endonuclease/exonuclease/phosphatase"/>
    <property type="match status" value="1"/>
</dbReference>
<dbReference type="Proteomes" id="UP000583800">
    <property type="component" value="Unassembled WGS sequence"/>
</dbReference>
<keyword evidence="11" id="KW-0255">Endonuclease</keyword>
<dbReference type="PANTHER" id="PTHR15822">
    <property type="entry name" value="TRAF AND TNF RECEPTOR-ASSOCIATED PROTEIN"/>
    <property type="match status" value="1"/>
</dbReference>
<evidence type="ECO:0000256" key="1">
    <source>
        <dbReference type="ARBA" id="ARBA00001936"/>
    </source>
</evidence>
<proteinExistence type="predicted"/>
<dbReference type="Pfam" id="PF03372">
    <property type="entry name" value="Exo_endo_phos"/>
    <property type="match status" value="1"/>
</dbReference>
<evidence type="ECO:0000256" key="7">
    <source>
        <dbReference type="ARBA" id="ARBA00022842"/>
    </source>
</evidence>
<keyword evidence="3" id="KW-0540">Nuclease</keyword>
<name>A0A7X0BXU6_9ACTN</name>
<dbReference type="GO" id="GO:0046872">
    <property type="term" value="F:metal ion binding"/>
    <property type="evidence" value="ECO:0007669"/>
    <property type="project" value="UniProtKB-KW"/>
</dbReference>
<comment type="caution">
    <text evidence="11">The sequence shown here is derived from an EMBL/GenBank/DDBJ whole genome shotgun (WGS) entry which is preliminary data.</text>
</comment>
<evidence type="ECO:0000313" key="11">
    <source>
        <dbReference type="EMBL" id="MBB6344116.1"/>
    </source>
</evidence>